<gene>
    <name evidence="3" type="ORF">EDD40_6748</name>
</gene>
<comment type="caution">
    <text evidence="3">The sequence shown here is derived from an EMBL/GenBank/DDBJ whole genome shotgun (WGS) entry which is preliminary data.</text>
</comment>
<accession>A0A3N1HFN3</accession>
<evidence type="ECO:0000313" key="3">
    <source>
        <dbReference type="EMBL" id="ROP41319.1"/>
    </source>
</evidence>
<evidence type="ECO:0000256" key="1">
    <source>
        <dbReference type="ARBA" id="ARBA00009174"/>
    </source>
</evidence>
<dbReference type="AlphaFoldDB" id="A0A3N1HFN3"/>
<dbReference type="InterPro" id="IPR013114">
    <property type="entry name" value="FabA_FabZ"/>
</dbReference>
<dbReference type="EMBL" id="RJKM01000001">
    <property type="protein sequence ID" value="ROP41319.1"/>
    <property type="molecule type" value="Genomic_DNA"/>
</dbReference>
<organism evidence="3 4">
    <name type="scientific">Saccharothrix texasensis</name>
    <dbReference type="NCBI Taxonomy" id="103734"/>
    <lineage>
        <taxon>Bacteria</taxon>
        <taxon>Bacillati</taxon>
        <taxon>Actinomycetota</taxon>
        <taxon>Actinomycetes</taxon>
        <taxon>Pseudonocardiales</taxon>
        <taxon>Pseudonocardiaceae</taxon>
        <taxon>Saccharothrix</taxon>
    </lineage>
</organism>
<dbReference type="GO" id="GO:0016829">
    <property type="term" value="F:lyase activity"/>
    <property type="evidence" value="ECO:0007669"/>
    <property type="project" value="UniProtKB-KW"/>
</dbReference>
<dbReference type="PANTHER" id="PTHR30272">
    <property type="entry name" value="3-HYDROXYACYL-[ACYL-CARRIER-PROTEIN] DEHYDRATASE"/>
    <property type="match status" value="1"/>
</dbReference>
<keyword evidence="4" id="KW-1185">Reference proteome</keyword>
<dbReference type="Proteomes" id="UP000268727">
    <property type="component" value="Unassembled WGS sequence"/>
</dbReference>
<protein>
    <submittedName>
        <fullName evidence="3">3-hydroxyacyl-[acyl-carrier-protein] dehydratase</fullName>
    </submittedName>
</protein>
<comment type="similarity">
    <text evidence="1">Belongs to the thioester dehydratase family. FabZ subfamily.</text>
</comment>
<dbReference type="Gene3D" id="3.10.129.10">
    <property type="entry name" value="Hotdog Thioesterase"/>
    <property type="match status" value="1"/>
</dbReference>
<dbReference type="Pfam" id="PF07977">
    <property type="entry name" value="FabA"/>
    <property type="match status" value="1"/>
</dbReference>
<evidence type="ECO:0000313" key="4">
    <source>
        <dbReference type="Proteomes" id="UP000268727"/>
    </source>
</evidence>
<evidence type="ECO:0000256" key="2">
    <source>
        <dbReference type="ARBA" id="ARBA00023239"/>
    </source>
</evidence>
<dbReference type="InterPro" id="IPR029069">
    <property type="entry name" value="HotDog_dom_sf"/>
</dbReference>
<sequence>MTYPEILRLLPHRHPVLLVDRVLDVVPGESLTALKAVSANEPCYARTGPGDYPSTLLVESWCQAAVLLSSWDDPNPDRVVLFGAIADVEFHRPVVPGCVVHHSVRVLDRLADTIVFTGESTADGHLVMTVGRITTTTRTTTTLRP</sequence>
<reference evidence="3 4" key="1">
    <citation type="submission" date="2018-11" db="EMBL/GenBank/DDBJ databases">
        <title>Sequencing the genomes of 1000 actinobacteria strains.</title>
        <authorList>
            <person name="Klenk H.-P."/>
        </authorList>
    </citation>
    <scope>NUCLEOTIDE SEQUENCE [LARGE SCALE GENOMIC DNA]</scope>
    <source>
        <strain evidence="3 4">DSM 44231</strain>
    </source>
</reference>
<keyword evidence="2" id="KW-0456">Lyase</keyword>
<name>A0A3N1HFN3_9PSEU</name>
<dbReference type="PANTHER" id="PTHR30272:SF1">
    <property type="entry name" value="3-HYDROXYACYL-[ACYL-CARRIER-PROTEIN] DEHYDRATASE"/>
    <property type="match status" value="1"/>
</dbReference>
<dbReference type="OrthoDB" id="9772788at2"/>
<proteinExistence type="inferred from homology"/>
<dbReference type="SUPFAM" id="SSF54637">
    <property type="entry name" value="Thioesterase/thiol ester dehydrase-isomerase"/>
    <property type="match status" value="1"/>
</dbReference>
<dbReference type="RefSeq" id="WP_123746458.1">
    <property type="nucleotide sequence ID" value="NZ_RJKM01000001.1"/>
</dbReference>